<dbReference type="AlphaFoldDB" id="K0B6B3"/>
<dbReference type="STRING" id="1229908.NKOR_03960"/>
<protein>
    <submittedName>
        <fullName evidence="1">Uncharacterized protein</fullName>
    </submittedName>
</protein>
<dbReference type="HOGENOM" id="CLU_2695524_0_0_2"/>
<dbReference type="EMBL" id="CP003842">
    <property type="protein sequence ID" value="AFS80682.1"/>
    <property type="molecule type" value="Genomic_DNA"/>
</dbReference>
<name>K0B6B3_9ARCH</name>
<accession>K0B6B3</accession>
<gene>
    <name evidence="1" type="ORF">NKOR_03960</name>
</gene>
<evidence type="ECO:0000313" key="2">
    <source>
        <dbReference type="Proteomes" id="UP000006101"/>
    </source>
</evidence>
<dbReference type="KEGG" id="nkr:NKOR_03960"/>
<dbReference type="PATRIC" id="fig|1229908.8.peg.851"/>
<proteinExistence type="predicted"/>
<reference evidence="1 2" key="1">
    <citation type="journal article" date="2012" name="J. Bacteriol.">
        <title>Draft Genome Sequence of an Ammonia-Oxidizing Archaeon, "Candidatus Nitrosopumilus koreensis" AR1, from Marine Sediment.</title>
        <authorList>
            <person name="Park S.J."/>
            <person name="Kim J.G."/>
            <person name="Jung M.Y."/>
            <person name="Kim S.J."/>
            <person name="Cha I.T."/>
            <person name="Kwon K."/>
            <person name="Lee J.H."/>
            <person name="Rhee S.K."/>
        </authorList>
    </citation>
    <scope>NUCLEOTIDE SEQUENCE [LARGE SCALE GENOMIC DNA]</scope>
    <source>
        <strain evidence="1 2">AR1</strain>
    </source>
</reference>
<organism evidence="1 2">
    <name type="scientific">Candidatus Nitrosopumilus koreensis AR1</name>
    <dbReference type="NCBI Taxonomy" id="1229908"/>
    <lineage>
        <taxon>Archaea</taxon>
        <taxon>Nitrososphaerota</taxon>
        <taxon>Nitrososphaeria</taxon>
        <taxon>Nitrosopumilales</taxon>
        <taxon>Nitrosopumilaceae</taxon>
        <taxon>Nitrosopumilus</taxon>
    </lineage>
</organism>
<keyword evidence="2" id="KW-1185">Reference proteome</keyword>
<sequence>MTQIYNCKSIWNILQTKFLASSIISIANVFSMSSEASAVTAPNTLSNFSIKVVTDDQIDLSRSAPYDGGSPIT</sequence>
<evidence type="ECO:0000313" key="1">
    <source>
        <dbReference type="EMBL" id="AFS80682.1"/>
    </source>
</evidence>
<dbReference type="Proteomes" id="UP000006101">
    <property type="component" value="Chromosome"/>
</dbReference>